<dbReference type="KEGG" id="cyc:PCC7424_5683"/>
<sequence>MNKKVNVNQNPSEPVLHESQLPLFKKPSFQYILRISLGITLIIVLAIFVVNGYFGNLS</sequence>
<reference evidence="3" key="1">
    <citation type="journal article" date="2011" name="MBio">
        <title>Novel metabolic attributes of the genus Cyanothece, comprising a group of unicellular nitrogen-fixing Cyanobacteria.</title>
        <authorList>
            <person name="Bandyopadhyay A."/>
            <person name="Elvitigala T."/>
            <person name="Welsh E."/>
            <person name="Stockel J."/>
            <person name="Liberton M."/>
            <person name="Min H."/>
            <person name="Sherman L.A."/>
            <person name="Pakrasi H.B."/>
        </authorList>
    </citation>
    <scope>NUCLEOTIDE SEQUENCE [LARGE SCALE GENOMIC DNA]</scope>
    <source>
        <strain evidence="3">PCC 7424</strain>
        <plasmid evidence="3">pP742401</plasmid>
    </source>
</reference>
<organism evidence="2 3">
    <name type="scientific">Gloeothece citriformis (strain PCC 7424)</name>
    <name type="common">Cyanothece sp. (strain PCC 7424)</name>
    <dbReference type="NCBI Taxonomy" id="65393"/>
    <lineage>
        <taxon>Bacteria</taxon>
        <taxon>Bacillati</taxon>
        <taxon>Cyanobacteriota</taxon>
        <taxon>Cyanophyceae</taxon>
        <taxon>Oscillatoriophycideae</taxon>
        <taxon>Chroococcales</taxon>
        <taxon>Aphanothecaceae</taxon>
        <taxon>Gloeothece</taxon>
        <taxon>Gloeothece citriformis</taxon>
    </lineage>
</organism>
<name>B7KLS8_GLOC7</name>
<keyword evidence="2" id="KW-0614">Plasmid</keyword>
<keyword evidence="1" id="KW-1133">Transmembrane helix</keyword>
<keyword evidence="1" id="KW-0812">Transmembrane</keyword>
<evidence type="ECO:0000313" key="2">
    <source>
        <dbReference type="EMBL" id="ACK73750.1"/>
    </source>
</evidence>
<geneLocation type="plasmid" evidence="2 3">
    <name>pP742401</name>
</geneLocation>
<protein>
    <submittedName>
        <fullName evidence="2">Uncharacterized protein</fullName>
    </submittedName>
</protein>
<evidence type="ECO:0000313" key="3">
    <source>
        <dbReference type="Proteomes" id="UP000002384"/>
    </source>
</evidence>
<dbReference type="Proteomes" id="UP000002384">
    <property type="component" value="Plasmid pP742401"/>
</dbReference>
<dbReference type="RefSeq" id="WP_012599658.1">
    <property type="nucleotide sequence ID" value="NC_011738.1"/>
</dbReference>
<evidence type="ECO:0000256" key="1">
    <source>
        <dbReference type="SAM" id="Phobius"/>
    </source>
</evidence>
<keyword evidence="1" id="KW-0472">Membrane</keyword>
<feature type="transmembrane region" description="Helical" evidence="1">
    <location>
        <begin position="31"/>
        <end position="54"/>
    </location>
</feature>
<dbReference type="HOGENOM" id="CLU_2971862_0_0_3"/>
<gene>
    <name evidence="2" type="ordered locus">PCC7424_5683</name>
</gene>
<accession>B7KLS8</accession>
<proteinExistence type="predicted"/>
<dbReference type="EMBL" id="CP001292">
    <property type="protein sequence ID" value="ACK73750.1"/>
    <property type="molecule type" value="Genomic_DNA"/>
</dbReference>
<dbReference type="AlphaFoldDB" id="B7KLS8"/>
<keyword evidence="3" id="KW-1185">Reference proteome</keyword>